<dbReference type="GO" id="GO:0006886">
    <property type="term" value="P:intracellular protein transport"/>
    <property type="evidence" value="ECO:0007669"/>
    <property type="project" value="InterPro"/>
</dbReference>
<keyword evidence="12" id="KW-1185">Reference proteome</keyword>
<dbReference type="InterPro" id="IPR027417">
    <property type="entry name" value="P-loop_NTPase"/>
</dbReference>
<evidence type="ECO:0000256" key="8">
    <source>
        <dbReference type="ARBA" id="ARBA00023136"/>
    </source>
</evidence>
<dbReference type="GO" id="GO:0016020">
    <property type="term" value="C:membrane"/>
    <property type="evidence" value="ECO:0007669"/>
    <property type="project" value="InterPro"/>
</dbReference>
<dbReference type="Pfam" id="PF21090">
    <property type="entry name" value="P-loop_SecA"/>
    <property type="match status" value="1"/>
</dbReference>
<keyword evidence="2" id="KW-0813">Transport</keyword>
<dbReference type="SMART" id="SM00957">
    <property type="entry name" value="SecA_DEAD"/>
    <property type="match status" value="1"/>
</dbReference>
<comment type="caution">
    <text evidence="11">The sequence shown here is derived from an EMBL/GenBank/DDBJ whole genome shotgun (WGS) entry which is preliminary data.</text>
</comment>
<dbReference type="GO" id="GO:0005524">
    <property type="term" value="F:ATP binding"/>
    <property type="evidence" value="ECO:0007669"/>
    <property type="project" value="UniProtKB-KW"/>
</dbReference>
<dbReference type="InterPro" id="IPR011115">
    <property type="entry name" value="SecA_DEAD"/>
</dbReference>
<evidence type="ECO:0000256" key="7">
    <source>
        <dbReference type="ARBA" id="ARBA00023010"/>
    </source>
</evidence>
<dbReference type="Gene3D" id="3.90.1440.10">
    <property type="entry name" value="SecA, preprotein cross-linking domain"/>
    <property type="match status" value="1"/>
</dbReference>
<dbReference type="GO" id="GO:0016464">
    <property type="term" value="F:chloroplast protein-transporting ATPase activity"/>
    <property type="evidence" value="ECO:0007669"/>
    <property type="project" value="UniProtKB-EC"/>
</dbReference>
<dbReference type="PROSITE" id="PS01312">
    <property type="entry name" value="SECA"/>
    <property type="match status" value="1"/>
</dbReference>
<dbReference type="SUPFAM" id="SSF52540">
    <property type="entry name" value="P-loop containing nucleoside triphosphate hydrolases"/>
    <property type="match status" value="1"/>
</dbReference>
<accession>A0A445AFD5</accession>
<evidence type="ECO:0000256" key="5">
    <source>
        <dbReference type="ARBA" id="ARBA00022927"/>
    </source>
</evidence>
<keyword evidence="4" id="KW-0067">ATP-binding</keyword>
<evidence type="ECO:0000256" key="9">
    <source>
        <dbReference type="ARBA" id="ARBA00034043"/>
    </source>
</evidence>
<dbReference type="SUPFAM" id="SSF81767">
    <property type="entry name" value="Pre-protein crosslinking domain of SecA"/>
    <property type="match status" value="1"/>
</dbReference>
<proteinExistence type="predicted"/>
<evidence type="ECO:0000256" key="2">
    <source>
        <dbReference type="ARBA" id="ARBA00022448"/>
    </source>
</evidence>
<evidence type="ECO:0000256" key="1">
    <source>
        <dbReference type="ARBA" id="ARBA00012047"/>
    </source>
</evidence>
<keyword evidence="8" id="KW-0472">Membrane</keyword>
<dbReference type="AlphaFoldDB" id="A0A445AFD5"/>
<organism evidence="11 12">
    <name type="scientific">Arachis hypogaea</name>
    <name type="common">Peanut</name>
    <dbReference type="NCBI Taxonomy" id="3818"/>
    <lineage>
        <taxon>Eukaryota</taxon>
        <taxon>Viridiplantae</taxon>
        <taxon>Streptophyta</taxon>
        <taxon>Embryophyta</taxon>
        <taxon>Tracheophyta</taxon>
        <taxon>Spermatophyta</taxon>
        <taxon>Magnoliopsida</taxon>
        <taxon>eudicotyledons</taxon>
        <taxon>Gunneridae</taxon>
        <taxon>Pentapetalae</taxon>
        <taxon>rosids</taxon>
        <taxon>fabids</taxon>
        <taxon>Fabales</taxon>
        <taxon>Fabaceae</taxon>
        <taxon>Papilionoideae</taxon>
        <taxon>50 kb inversion clade</taxon>
        <taxon>dalbergioids sensu lato</taxon>
        <taxon>Dalbergieae</taxon>
        <taxon>Pterocarpus clade</taxon>
        <taxon>Arachis</taxon>
    </lineage>
</organism>
<dbReference type="EMBL" id="SDMP01000012">
    <property type="protein sequence ID" value="RYR25130.1"/>
    <property type="molecule type" value="Genomic_DNA"/>
</dbReference>
<dbReference type="EC" id="7.4.2.4" evidence="1"/>
<evidence type="ECO:0000256" key="4">
    <source>
        <dbReference type="ARBA" id="ARBA00022840"/>
    </source>
</evidence>
<dbReference type="InterPro" id="IPR020937">
    <property type="entry name" value="SecA_CS"/>
</dbReference>
<dbReference type="Proteomes" id="UP000289738">
    <property type="component" value="Chromosome B02"/>
</dbReference>
<dbReference type="Gene3D" id="3.40.50.300">
    <property type="entry name" value="P-loop containing nucleotide triphosphate hydrolases"/>
    <property type="match status" value="2"/>
</dbReference>
<reference evidence="11 12" key="1">
    <citation type="submission" date="2019-01" db="EMBL/GenBank/DDBJ databases">
        <title>Sequencing of cultivated peanut Arachis hypogaea provides insights into genome evolution and oil improvement.</title>
        <authorList>
            <person name="Chen X."/>
        </authorList>
    </citation>
    <scope>NUCLEOTIDE SEQUENCE [LARGE SCALE GENOMIC DNA]</scope>
    <source>
        <strain evidence="12">cv. Fuhuasheng</strain>
        <tissue evidence="11">Leaves</tissue>
    </source>
</reference>
<evidence type="ECO:0000313" key="11">
    <source>
        <dbReference type="EMBL" id="RYR25130.1"/>
    </source>
</evidence>
<sequence>MAVLNRSFDSKHHARDAVAPCLCNDLRSSCVLRRSSPVTSHSASISFGDISYSGDLLRLSFKAVCEDSSRVEKSIPPFAQQDQQQFVFRCFAAADVPPFLCLVPLPLSLTLPKGRRWSDGLHQAVEAKEGLPIQNETVTLASISYQNFFLQFPKRCGMTGTSATKSTEFESIYKLKVTIVPTNKPMIRKDESNVVFRATSVKWRAVVVEISRMHKTGRPVLVGTTSMEQSDSLSEQLKEAGIPHEVLNAKPENVEREAEIVAQSGRLGAVTIATNMAGRGTDIILGGSAEFMARLKLLRELPKELQFLDLEAIGSVVTDVDMVKEAKPSFYLKNILPIILKNQVVHFVGFGNRLAFDPIPFELQVIFIYTDMNNENVGMI</sequence>
<protein>
    <recommendedName>
        <fullName evidence="1">chloroplast protein-transporting ATPase</fullName>
        <ecNumber evidence="1">7.4.2.4</ecNumber>
    </recommendedName>
</protein>
<dbReference type="InterPro" id="IPR014018">
    <property type="entry name" value="SecA_motor_DEAD"/>
</dbReference>
<dbReference type="PRINTS" id="PR00906">
    <property type="entry name" value="SECA"/>
</dbReference>
<dbReference type="PANTHER" id="PTHR30612:SF0">
    <property type="entry name" value="CHLOROPLAST PROTEIN-TRANSPORTING ATPASE"/>
    <property type="match status" value="1"/>
</dbReference>
<dbReference type="GO" id="GO:0017038">
    <property type="term" value="P:protein import"/>
    <property type="evidence" value="ECO:0007669"/>
    <property type="project" value="InterPro"/>
</dbReference>
<feature type="domain" description="SecA family profile" evidence="10">
    <location>
        <begin position="1"/>
        <end position="380"/>
    </location>
</feature>
<evidence type="ECO:0000256" key="3">
    <source>
        <dbReference type="ARBA" id="ARBA00022741"/>
    </source>
</evidence>
<dbReference type="GO" id="GO:0006605">
    <property type="term" value="P:protein targeting"/>
    <property type="evidence" value="ECO:0007669"/>
    <property type="project" value="InterPro"/>
</dbReference>
<evidence type="ECO:0000313" key="12">
    <source>
        <dbReference type="Proteomes" id="UP000289738"/>
    </source>
</evidence>
<name>A0A445AFD5_ARAHY</name>
<evidence type="ECO:0000259" key="10">
    <source>
        <dbReference type="PROSITE" id="PS51196"/>
    </source>
</evidence>
<dbReference type="InterPro" id="IPR000185">
    <property type="entry name" value="SecA"/>
</dbReference>
<dbReference type="PROSITE" id="PS51196">
    <property type="entry name" value="SECA_MOTOR_DEAD"/>
    <property type="match status" value="1"/>
</dbReference>
<keyword evidence="5" id="KW-0653">Protein transport</keyword>
<comment type="catalytic activity">
    <reaction evidence="9">
        <text>ATP + H2O + chloroplast-proteinSide 1 = ADP + phosphate + chloroplast-proteinSide 2.</text>
        <dbReference type="EC" id="7.4.2.4"/>
    </reaction>
</comment>
<dbReference type="PANTHER" id="PTHR30612">
    <property type="entry name" value="SECA INNER MEMBRANE COMPONENT OF SEC PROTEIN SECRETION SYSTEM"/>
    <property type="match status" value="1"/>
</dbReference>
<gene>
    <name evidence="11" type="ORF">Ahy_B02g058756</name>
</gene>
<dbReference type="InterPro" id="IPR044722">
    <property type="entry name" value="SecA_SF2_C"/>
</dbReference>
<evidence type="ECO:0000256" key="6">
    <source>
        <dbReference type="ARBA" id="ARBA00022967"/>
    </source>
</evidence>
<dbReference type="InterPro" id="IPR036670">
    <property type="entry name" value="SecA_X-link_sf"/>
</dbReference>
<keyword evidence="3" id="KW-0547">Nucleotide-binding</keyword>
<dbReference type="Pfam" id="PF07517">
    <property type="entry name" value="SecA_DEAD"/>
    <property type="match status" value="1"/>
</dbReference>
<keyword evidence="7" id="KW-0811">Translocation</keyword>
<keyword evidence="6" id="KW-1278">Translocase</keyword>